<comment type="caution">
    <text evidence="4">The sequence shown here is derived from an EMBL/GenBank/DDBJ whole genome shotgun (WGS) entry which is preliminary data.</text>
</comment>
<keyword evidence="1" id="KW-0175">Coiled coil</keyword>
<organism evidence="4 5">
    <name type="scientific">Lacibacter cauensis</name>
    <dbReference type="NCBI Taxonomy" id="510947"/>
    <lineage>
        <taxon>Bacteria</taxon>
        <taxon>Pseudomonadati</taxon>
        <taxon>Bacteroidota</taxon>
        <taxon>Chitinophagia</taxon>
        <taxon>Chitinophagales</taxon>
        <taxon>Chitinophagaceae</taxon>
        <taxon>Lacibacter</taxon>
    </lineage>
</organism>
<feature type="transmembrane region" description="Helical" evidence="2">
    <location>
        <begin position="9"/>
        <end position="27"/>
    </location>
</feature>
<dbReference type="Proteomes" id="UP000316167">
    <property type="component" value="Unassembled WGS sequence"/>
</dbReference>
<dbReference type="InterPro" id="IPR003399">
    <property type="entry name" value="Mce/MlaD"/>
</dbReference>
<sequence>MKVSNETKVGALTVIAVTLLILGFNFLKGKTILKKSNVLYARFPDAGSLEVANLVKIKGFRIGNVYKISALDKNVSEVIVTINLLEDVNIPKNSVAVINSSLTGNASISIIPGEGPGFLAKGDTVLSSSNPDILSKIMTSVDPVMANIKQAVDSLKLVLGNVNSMFDADTKANLKHTIANLKTTSDNLSVLMNSKNGALAKTLNNVETFTTNLNTNNEKLNSTIENLKNTSQKLTELQLKETVANLNNTITQLQGILQKANKGEGSLGLLINDPKLYNNLQNTSRSLNILLDDFKTHPKRYVSFSVFGKKDKTEPLKAPLADSVNQK</sequence>
<evidence type="ECO:0000313" key="4">
    <source>
        <dbReference type="EMBL" id="TWI85059.1"/>
    </source>
</evidence>
<evidence type="ECO:0000256" key="1">
    <source>
        <dbReference type="SAM" id="Coils"/>
    </source>
</evidence>
<dbReference type="Pfam" id="PF02470">
    <property type="entry name" value="MlaD"/>
    <property type="match status" value="1"/>
</dbReference>
<feature type="domain" description="Mce/MlaD" evidence="3">
    <location>
        <begin position="37"/>
        <end position="113"/>
    </location>
</feature>
<keyword evidence="5" id="KW-1185">Reference proteome</keyword>
<keyword evidence="2" id="KW-0812">Transmembrane</keyword>
<feature type="coiled-coil region" evidence="1">
    <location>
        <begin position="210"/>
        <end position="240"/>
    </location>
</feature>
<dbReference type="InterPro" id="IPR052336">
    <property type="entry name" value="MlaD_Phospholipid_Transporter"/>
</dbReference>
<proteinExistence type="predicted"/>
<name>A0A562SUS2_9BACT</name>
<accession>A0A562SUS2</accession>
<reference evidence="4 5" key="1">
    <citation type="journal article" date="2015" name="Stand. Genomic Sci.">
        <title>Genomic Encyclopedia of Bacterial and Archaeal Type Strains, Phase III: the genomes of soil and plant-associated and newly described type strains.</title>
        <authorList>
            <person name="Whitman W.B."/>
            <person name="Woyke T."/>
            <person name="Klenk H.P."/>
            <person name="Zhou Y."/>
            <person name="Lilburn T.G."/>
            <person name="Beck B.J."/>
            <person name="De Vos P."/>
            <person name="Vandamme P."/>
            <person name="Eisen J.A."/>
            <person name="Garrity G."/>
            <person name="Hugenholtz P."/>
            <person name="Kyrpides N.C."/>
        </authorList>
    </citation>
    <scope>NUCLEOTIDE SEQUENCE [LARGE SCALE GENOMIC DNA]</scope>
    <source>
        <strain evidence="4 5">CGMCC 1.7271</strain>
    </source>
</reference>
<protein>
    <submittedName>
        <fullName evidence="4">Phospholipid/cholesterol/gamma-HCH transport system substrate-binding protein</fullName>
    </submittedName>
</protein>
<dbReference type="RefSeq" id="WP_144883632.1">
    <property type="nucleotide sequence ID" value="NZ_VLLE01000002.1"/>
</dbReference>
<dbReference type="AlphaFoldDB" id="A0A562SUS2"/>
<dbReference type="EMBL" id="VLLE01000002">
    <property type="protein sequence ID" value="TWI85059.1"/>
    <property type="molecule type" value="Genomic_DNA"/>
</dbReference>
<gene>
    <name evidence="4" type="ORF">IQ13_0213</name>
</gene>
<evidence type="ECO:0000256" key="2">
    <source>
        <dbReference type="SAM" id="Phobius"/>
    </source>
</evidence>
<evidence type="ECO:0000313" key="5">
    <source>
        <dbReference type="Proteomes" id="UP000316167"/>
    </source>
</evidence>
<keyword evidence="2" id="KW-0472">Membrane</keyword>
<dbReference type="OrthoDB" id="9769132at2"/>
<dbReference type="PANTHER" id="PTHR33371:SF4">
    <property type="entry name" value="INTERMEMBRANE PHOSPHOLIPID TRANSPORT SYSTEM BINDING PROTEIN MLAD"/>
    <property type="match status" value="1"/>
</dbReference>
<keyword evidence="2" id="KW-1133">Transmembrane helix</keyword>
<dbReference type="PANTHER" id="PTHR33371">
    <property type="entry name" value="INTERMEMBRANE PHOSPHOLIPID TRANSPORT SYSTEM BINDING PROTEIN MLAD-RELATED"/>
    <property type="match status" value="1"/>
</dbReference>
<evidence type="ECO:0000259" key="3">
    <source>
        <dbReference type="Pfam" id="PF02470"/>
    </source>
</evidence>